<dbReference type="InterPro" id="IPR051865">
    <property type="entry name" value="WD-repeat_CDT2_adapter"/>
</dbReference>
<evidence type="ECO:0000256" key="4">
    <source>
        <dbReference type="PROSITE-ProRule" id="PRU00221"/>
    </source>
</evidence>
<protein>
    <submittedName>
        <fullName evidence="6">Uncharacterized protein</fullName>
    </submittedName>
</protein>
<dbReference type="Gene3D" id="2.130.10.10">
    <property type="entry name" value="YVTN repeat-like/Quinoprotein amine dehydrogenase"/>
    <property type="match status" value="2"/>
</dbReference>
<reference evidence="6" key="1">
    <citation type="submission" date="2021-11" db="EMBL/GenBank/DDBJ databases">
        <title>Purpureocillium_takamizusanense_genome.</title>
        <authorList>
            <person name="Nguyen N.-H."/>
        </authorList>
    </citation>
    <scope>NUCLEOTIDE SEQUENCE</scope>
    <source>
        <strain evidence="6">PT3</strain>
    </source>
</reference>
<dbReference type="Pfam" id="PF00400">
    <property type="entry name" value="WD40"/>
    <property type="match status" value="2"/>
</dbReference>
<feature type="compositionally biased region" description="Low complexity" evidence="5">
    <location>
        <begin position="16"/>
        <end position="28"/>
    </location>
</feature>
<feature type="compositionally biased region" description="Low complexity" evidence="5">
    <location>
        <begin position="651"/>
        <end position="661"/>
    </location>
</feature>
<dbReference type="InterPro" id="IPR036322">
    <property type="entry name" value="WD40_repeat_dom_sf"/>
</dbReference>
<evidence type="ECO:0000313" key="6">
    <source>
        <dbReference type="EMBL" id="UNI18701.1"/>
    </source>
</evidence>
<dbReference type="PANTHER" id="PTHR22852">
    <property type="entry name" value="LETHAL 2 DENTICLELESS PROTEIN RETINOIC ACID-REGULATED NUCLEAR MATRIX-ASSOCIATED PROTEIN"/>
    <property type="match status" value="1"/>
</dbReference>
<dbReference type="PROSITE" id="PS50082">
    <property type="entry name" value="WD_REPEATS_2"/>
    <property type="match status" value="2"/>
</dbReference>
<feature type="region of interest" description="Disordered" evidence="5">
    <location>
        <begin position="1"/>
        <end position="50"/>
    </location>
</feature>
<feature type="region of interest" description="Disordered" evidence="5">
    <location>
        <begin position="190"/>
        <end position="217"/>
    </location>
</feature>
<comment type="pathway">
    <text evidence="1">Protein modification; protein ubiquitination.</text>
</comment>
<dbReference type="InterPro" id="IPR001680">
    <property type="entry name" value="WD40_rpt"/>
</dbReference>
<keyword evidence="7" id="KW-1185">Reference proteome</keyword>
<dbReference type="GeneID" id="72066906"/>
<dbReference type="SUPFAM" id="SSF50978">
    <property type="entry name" value="WD40 repeat-like"/>
    <property type="match status" value="1"/>
</dbReference>
<dbReference type="AlphaFoldDB" id="A0A9Q8QGB8"/>
<accession>A0A9Q8QGB8</accession>
<evidence type="ECO:0000256" key="1">
    <source>
        <dbReference type="ARBA" id="ARBA00004906"/>
    </source>
</evidence>
<gene>
    <name evidence="6" type="ORF">JDV02_004956</name>
</gene>
<sequence>MQRHHASSPPPPPSSPTAAVSSSSPANPYLSPTRSVQHKERRVPSVTPRRFRRFFTPRSLYHTSGARTALGVMNSAAVNSQLQSPVSPSGELLSSDPICPSSPTERLGIMDDQDSEKRKRHGQEGRQIKRRRGITFADPLQPPALLRVDTENLPRYAASELQRAWSEERLPLSERRKATLSQFFKASRRGVSSPHEKLLPPSQDVVAGEEKSSTLPDLYQPQPIRKLRNRGFEAQLLDRAHGFASHHGRHLLSTPACDPRTQTAAFYSDSTDVHHCTPIDGQGNCIPFSLASCHNSAITAIGDEQGYVRMFKASKVSTDEDKLASTIKAHDNAIMDLDFSSDDTRLATACGDRSGRIVDVPTGTVAVELGGGHWDSLRQISFQPGKDNGAVLASSDRAGRVQIWDLRCSSLPAQSFSTNSVFQDRDTGLDPFAARTVNTIDNAHERTVQGTTSAASVTAMAWLPGGREHLLLTASEANASIKLWDTRYIRPRRQAEETPLAATPQPANHAWRSYGITSLALGGDASRLYAVCKDSTVYAYSTAHLILGHAPELLDNAYRRRPAGVEGLGPLYGFKHDMFRVSSFYVKCAVRPARDGMAELLAVGGSDNCAVLFPTDERYMRSTWSQREHMPRDTLISSSFSAGAATTPSQSFTSSSFLTPSGPHPSSSPLPIFRGGTPLVRGHGREVTTVSWAAQGAALVTASDDYIVRNWQEDDGRARHLRTVGEFGGERFLSGWADVGAADWDEDEC</sequence>
<name>A0A9Q8QGB8_9HYPO</name>
<comment type="similarity">
    <text evidence="3">Belongs to the WD repeat cdt2 family.</text>
</comment>
<evidence type="ECO:0000256" key="3">
    <source>
        <dbReference type="ARBA" id="ARBA00038344"/>
    </source>
</evidence>
<dbReference type="GO" id="GO:0030674">
    <property type="term" value="F:protein-macromolecule adaptor activity"/>
    <property type="evidence" value="ECO:0007669"/>
    <property type="project" value="TreeGrafter"/>
</dbReference>
<dbReference type="RefSeq" id="XP_047842182.1">
    <property type="nucleotide sequence ID" value="XM_047986202.1"/>
</dbReference>
<dbReference type="EMBL" id="CP086357">
    <property type="protein sequence ID" value="UNI18701.1"/>
    <property type="molecule type" value="Genomic_DNA"/>
</dbReference>
<dbReference type="PROSITE" id="PS50294">
    <property type="entry name" value="WD_REPEATS_REGION"/>
    <property type="match status" value="1"/>
</dbReference>
<feature type="repeat" description="WD" evidence="4">
    <location>
        <begin position="327"/>
        <end position="368"/>
    </location>
</feature>
<dbReference type="Proteomes" id="UP000829364">
    <property type="component" value="Chromosome 4"/>
</dbReference>
<dbReference type="GO" id="GO:0005634">
    <property type="term" value="C:nucleus"/>
    <property type="evidence" value="ECO:0007669"/>
    <property type="project" value="TreeGrafter"/>
</dbReference>
<evidence type="ECO:0000313" key="7">
    <source>
        <dbReference type="Proteomes" id="UP000829364"/>
    </source>
</evidence>
<feature type="repeat" description="WD" evidence="4">
    <location>
        <begin position="680"/>
        <end position="721"/>
    </location>
</feature>
<organism evidence="6 7">
    <name type="scientific">Purpureocillium takamizusanense</name>
    <dbReference type="NCBI Taxonomy" id="2060973"/>
    <lineage>
        <taxon>Eukaryota</taxon>
        <taxon>Fungi</taxon>
        <taxon>Dikarya</taxon>
        <taxon>Ascomycota</taxon>
        <taxon>Pezizomycotina</taxon>
        <taxon>Sordariomycetes</taxon>
        <taxon>Hypocreomycetidae</taxon>
        <taxon>Hypocreales</taxon>
        <taxon>Ophiocordycipitaceae</taxon>
        <taxon>Purpureocillium</taxon>
    </lineage>
</organism>
<dbReference type="InterPro" id="IPR015943">
    <property type="entry name" value="WD40/YVTN_repeat-like_dom_sf"/>
</dbReference>
<evidence type="ECO:0000256" key="2">
    <source>
        <dbReference type="ARBA" id="ARBA00022786"/>
    </source>
</evidence>
<feature type="region of interest" description="Disordered" evidence="5">
    <location>
        <begin position="651"/>
        <end position="670"/>
    </location>
</feature>
<keyword evidence="2" id="KW-0833">Ubl conjugation pathway</keyword>
<dbReference type="SMART" id="SM00320">
    <property type="entry name" value="WD40"/>
    <property type="match status" value="5"/>
</dbReference>
<dbReference type="KEGG" id="ptkz:JDV02_004956"/>
<dbReference type="GO" id="GO:0043161">
    <property type="term" value="P:proteasome-mediated ubiquitin-dependent protein catabolic process"/>
    <property type="evidence" value="ECO:0007669"/>
    <property type="project" value="TreeGrafter"/>
</dbReference>
<dbReference type="OrthoDB" id="2096344at2759"/>
<dbReference type="PANTHER" id="PTHR22852:SF0">
    <property type="entry name" value="DENTICLELESS PROTEIN HOMOLOG"/>
    <property type="match status" value="1"/>
</dbReference>
<evidence type="ECO:0000256" key="5">
    <source>
        <dbReference type="SAM" id="MobiDB-lite"/>
    </source>
</evidence>
<proteinExistence type="inferred from homology"/>
<keyword evidence="4" id="KW-0853">WD repeat</keyword>
<feature type="region of interest" description="Disordered" evidence="5">
    <location>
        <begin position="81"/>
        <end position="129"/>
    </location>
</feature>